<dbReference type="Proteomes" id="UP000664771">
    <property type="component" value="Unassembled WGS sequence"/>
</dbReference>
<proteinExistence type="predicted"/>
<organism evidence="1 2">
    <name type="scientific">Acetobacter sacchari</name>
    <dbReference type="NCBI Taxonomy" id="2661687"/>
    <lineage>
        <taxon>Bacteria</taxon>
        <taxon>Pseudomonadati</taxon>
        <taxon>Pseudomonadota</taxon>
        <taxon>Alphaproteobacteria</taxon>
        <taxon>Acetobacterales</taxon>
        <taxon>Acetobacteraceae</taxon>
        <taxon>Acetobacter</taxon>
    </lineage>
</organism>
<gene>
    <name evidence="1" type="ORF">J2D73_10240</name>
</gene>
<accession>A0ABS3LW95</accession>
<name>A0ABS3LW95_9PROT</name>
<dbReference type="EMBL" id="JAFVMF010000010">
    <property type="protein sequence ID" value="MBO1360177.1"/>
    <property type="molecule type" value="Genomic_DNA"/>
</dbReference>
<comment type="caution">
    <text evidence="1">The sequence shown here is derived from an EMBL/GenBank/DDBJ whole genome shotgun (WGS) entry which is preliminary data.</text>
</comment>
<sequence>MAAWLTLMAAPALAQQTEQSSSGCGVLTQAAADAVNQRVQANDAYEKQPDSVGALSCLDGFLHGQGLNVISSGLDPTSLLTSLENQLGNQICQAAESAWGNSMGSTQCSLSVSGVNLGLGFGNVGSGTMCPSLNFGGGGPPLAQGGVGTTTTSGLYVDGSPTLPSGYSASSLIDGVF</sequence>
<dbReference type="RefSeq" id="WP_207881610.1">
    <property type="nucleotide sequence ID" value="NZ_JAFVMF010000010.1"/>
</dbReference>
<evidence type="ECO:0000313" key="2">
    <source>
        <dbReference type="Proteomes" id="UP000664771"/>
    </source>
</evidence>
<evidence type="ECO:0000313" key="1">
    <source>
        <dbReference type="EMBL" id="MBO1360177.1"/>
    </source>
</evidence>
<reference evidence="1 2" key="1">
    <citation type="submission" date="2021-03" db="EMBL/GenBank/DDBJ databases">
        <title>The complete genome sequence of Acetobacter sacchari TBRC 11175.</title>
        <authorList>
            <person name="Charoenyingcharoen P."/>
            <person name="Yukphan P."/>
        </authorList>
    </citation>
    <scope>NUCLEOTIDE SEQUENCE [LARGE SCALE GENOMIC DNA]</scope>
    <source>
        <strain evidence="1 2">TBRC 11175</strain>
    </source>
</reference>
<protein>
    <submittedName>
        <fullName evidence="1">Uncharacterized protein</fullName>
    </submittedName>
</protein>
<keyword evidence="2" id="KW-1185">Reference proteome</keyword>